<dbReference type="AlphaFoldDB" id="A0A6P8EVM1"/>
<dbReference type="InterPro" id="IPR039809">
    <property type="entry name" value="Chemokine_b/g/d"/>
</dbReference>
<dbReference type="PANTHER" id="PTHR12015">
    <property type="entry name" value="SMALL INDUCIBLE CYTOKINE A"/>
    <property type="match status" value="1"/>
</dbReference>
<organism evidence="5 6">
    <name type="scientific">Clupea harengus</name>
    <name type="common">Atlantic herring</name>
    <dbReference type="NCBI Taxonomy" id="7950"/>
    <lineage>
        <taxon>Eukaryota</taxon>
        <taxon>Metazoa</taxon>
        <taxon>Chordata</taxon>
        <taxon>Craniata</taxon>
        <taxon>Vertebrata</taxon>
        <taxon>Euteleostomi</taxon>
        <taxon>Actinopterygii</taxon>
        <taxon>Neopterygii</taxon>
        <taxon>Teleostei</taxon>
        <taxon>Clupei</taxon>
        <taxon>Clupeiformes</taxon>
        <taxon>Clupeoidei</taxon>
        <taxon>Clupeidae</taxon>
        <taxon>Clupea</taxon>
    </lineage>
</organism>
<dbReference type="KEGG" id="char:116218497"/>
<dbReference type="GO" id="GO:0006955">
    <property type="term" value="P:immune response"/>
    <property type="evidence" value="ECO:0007669"/>
    <property type="project" value="InterPro"/>
</dbReference>
<feature type="chain" id="PRO_5028266388" evidence="3">
    <location>
        <begin position="24"/>
        <end position="124"/>
    </location>
</feature>
<dbReference type="InterPro" id="IPR001811">
    <property type="entry name" value="Chemokine_IL8-like_dom"/>
</dbReference>
<evidence type="ECO:0000313" key="6">
    <source>
        <dbReference type="RefSeq" id="XP_031416264.1"/>
    </source>
</evidence>
<dbReference type="SMART" id="SM00199">
    <property type="entry name" value="SCY"/>
    <property type="match status" value="1"/>
</dbReference>
<evidence type="ECO:0000259" key="4">
    <source>
        <dbReference type="SMART" id="SM00199"/>
    </source>
</evidence>
<dbReference type="GeneID" id="116218497"/>
<proteinExistence type="predicted"/>
<sequence>MKPLSALLSFLTMLLCYAALGKASGPVVSCCLKTSGTRVKLHLLQSYQLQNGVMCHGLNAVRFTTVRGVTICSDPSMHWARRAVSYLQKKHKSQSRNHVSSWDSKTLKPTMPENSASSAKLVSH</sequence>
<feature type="domain" description="Chemokine interleukin-8-like" evidence="4">
    <location>
        <begin position="27"/>
        <end position="87"/>
    </location>
</feature>
<dbReference type="RefSeq" id="XP_031416264.1">
    <property type="nucleotide sequence ID" value="XM_031560404.2"/>
</dbReference>
<feature type="compositionally biased region" description="Polar residues" evidence="2">
    <location>
        <begin position="112"/>
        <end position="124"/>
    </location>
</feature>
<dbReference type="GO" id="GO:0008009">
    <property type="term" value="F:chemokine activity"/>
    <property type="evidence" value="ECO:0007669"/>
    <property type="project" value="InterPro"/>
</dbReference>
<dbReference type="Pfam" id="PF00048">
    <property type="entry name" value="IL8"/>
    <property type="match status" value="1"/>
</dbReference>
<keyword evidence="3" id="KW-0732">Signal</keyword>
<gene>
    <name evidence="6" type="primary">LOC116218497</name>
</gene>
<keyword evidence="5" id="KW-1185">Reference proteome</keyword>
<dbReference type="SUPFAM" id="SSF54117">
    <property type="entry name" value="Interleukin 8-like chemokines"/>
    <property type="match status" value="1"/>
</dbReference>
<dbReference type="Gene3D" id="2.40.50.40">
    <property type="match status" value="1"/>
</dbReference>
<feature type="region of interest" description="Disordered" evidence="2">
    <location>
        <begin position="90"/>
        <end position="124"/>
    </location>
</feature>
<name>A0A6P8EVM1_CLUHA</name>
<evidence type="ECO:0000256" key="3">
    <source>
        <dbReference type="SAM" id="SignalP"/>
    </source>
</evidence>
<reference evidence="6" key="1">
    <citation type="submission" date="2025-08" db="UniProtKB">
        <authorList>
            <consortium name="RefSeq"/>
        </authorList>
    </citation>
    <scope>IDENTIFICATION</scope>
</reference>
<feature type="signal peptide" evidence="3">
    <location>
        <begin position="1"/>
        <end position="23"/>
    </location>
</feature>
<protein>
    <submittedName>
        <fullName evidence="6">C-C motif chemokine 8-like</fullName>
    </submittedName>
</protein>
<evidence type="ECO:0000313" key="5">
    <source>
        <dbReference type="Proteomes" id="UP000515152"/>
    </source>
</evidence>
<evidence type="ECO:0000256" key="1">
    <source>
        <dbReference type="ARBA" id="ARBA00022514"/>
    </source>
</evidence>
<keyword evidence="1" id="KW-0202">Cytokine</keyword>
<dbReference type="GO" id="GO:0005615">
    <property type="term" value="C:extracellular space"/>
    <property type="evidence" value="ECO:0007669"/>
    <property type="project" value="UniProtKB-KW"/>
</dbReference>
<dbReference type="InterPro" id="IPR036048">
    <property type="entry name" value="Interleukin_8-like_sf"/>
</dbReference>
<accession>A0A6P8EVM1</accession>
<evidence type="ECO:0000256" key="2">
    <source>
        <dbReference type="SAM" id="MobiDB-lite"/>
    </source>
</evidence>
<dbReference type="Proteomes" id="UP000515152">
    <property type="component" value="Chromosome 22"/>
</dbReference>
<dbReference type="PANTHER" id="PTHR12015:SF177">
    <property type="entry name" value="CHEMOKINE INTERLEUKIN-8-LIKE DOMAIN-CONTAINING PROTEIN"/>
    <property type="match status" value="1"/>
</dbReference>